<keyword evidence="12" id="KW-1185">Reference proteome</keyword>
<evidence type="ECO:0000256" key="6">
    <source>
        <dbReference type="ARBA" id="ARBA00022989"/>
    </source>
</evidence>
<evidence type="ECO:0000256" key="8">
    <source>
        <dbReference type="PIRNR" id="PIRNR006351"/>
    </source>
</evidence>
<evidence type="ECO:0000313" key="11">
    <source>
        <dbReference type="EMBL" id="MBV7389491.1"/>
    </source>
</evidence>
<feature type="domain" description="PTS EIIC type-3" evidence="10">
    <location>
        <begin position="17"/>
        <end position="412"/>
    </location>
</feature>
<sequence length="448" mass="49103">MGNPQKQSAFDKVEGFIRKTLVPVANKVDNNPYLTAIKKGMVVMTPVLLLGSIAAIFPSIPEFIKTQAVANWFETYGYIFSIISKVSLGLVGLYAVLAISYFLSENYKLYTVGSMMLSAIAFLIVAMDVDENGNIIASYLDSKGLFTAIFVAIISVKIYQFFTKHKLVIKMPEGVPDFVSSSFELITPTATIGILFIVIRAVTDSLSGGVLLPQVIMDVLAPAIGSLDSLWIIYIVLVLRLVFWFFGIHSAVLSPILSPIAVQYLSENIAAHEAGQPLTHVITNGTLSAFANFTGSGVTMGLVIAMLISRSARYKKVGAVALLPSLFGINEPVLFGVPIILNPVLMIPFIFGGAFVGMLPMIAMKLGFLNFPIFDPPYVPIFMEGFLTGFDWRAIIIQVVQIALSFGLYLPFFKVLEKQELDREAENIAKSNQIISDEDEQYLTDIDF</sequence>
<comment type="function">
    <text evidence="8">The phosphoenolpyruvate-dependent sugar phosphotransferase system (PTS), a major carbohydrate active -transport system, catalyzes the phosphorylation of incoming sugar substrates concomitant with their translocation across the cell membrane.</text>
</comment>
<feature type="transmembrane region" description="Helical" evidence="9">
    <location>
        <begin position="144"/>
        <end position="162"/>
    </location>
</feature>
<keyword evidence="5 9" id="KW-0812">Transmembrane</keyword>
<organism evidence="11 12">
    <name type="scientific">Enterococcus alishanensis</name>
    <dbReference type="NCBI Taxonomy" id="1303817"/>
    <lineage>
        <taxon>Bacteria</taxon>
        <taxon>Bacillati</taxon>
        <taxon>Bacillota</taxon>
        <taxon>Bacilli</taxon>
        <taxon>Lactobacillales</taxon>
        <taxon>Enterococcaceae</taxon>
        <taxon>Enterococcus</taxon>
    </lineage>
</organism>
<dbReference type="Proteomes" id="UP000774130">
    <property type="component" value="Unassembled WGS sequence"/>
</dbReference>
<feature type="transmembrane region" description="Helical" evidence="9">
    <location>
        <begin position="320"/>
        <end position="341"/>
    </location>
</feature>
<dbReference type="RefSeq" id="WP_218324548.1">
    <property type="nucleotide sequence ID" value="NZ_JAHUZB010000001.1"/>
</dbReference>
<keyword evidence="7 8" id="KW-0472">Membrane</keyword>
<comment type="subcellular location">
    <subcellularLocation>
        <location evidence="1">Cell membrane</location>
        <topology evidence="1">Multi-pass membrane protein</topology>
    </subcellularLocation>
</comment>
<dbReference type="EMBL" id="JAHUZB010000001">
    <property type="protein sequence ID" value="MBV7389491.1"/>
    <property type="molecule type" value="Genomic_DNA"/>
</dbReference>
<dbReference type="PANTHER" id="PTHR33989:SF4">
    <property type="entry name" value="PTS SYSTEM N,N'-DIACETYLCHITOBIOSE-SPECIFIC EIIC COMPONENT"/>
    <property type="match status" value="1"/>
</dbReference>
<keyword evidence="6 9" id="KW-1133">Transmembrane helix</keyword>
<dbReference type="Pfam" id="PF02378">
    <property type="entry name" value="PTS_EIIC"/>
    <property type="match status" value="1"/>
</dbReference>
<reference evidence="11 12" key="1">
    <citation type="submission" date="2021-06" db="EMBL/GenBank/DDBJ databases">
        <title>Enterococcus alishanensis sp. nov., a novel lactic acid bacterium isolated from fresh coffee beans.</title>
        <authorList>
            <person name="Chen Y.-S."/>
        </authorList>
    </citation>
    <scope>NUCLEOTIDE SEQUENCE [LARGE SCALE GENOMIC DNA]</scope>
    <source>
        <strain evidence="11 12">ALS3</strain>
    </source>
</reference>
<evidence type="ECO:0000259" key="10">
    <source>
        <dbReference type="PROSITE" id="PS51105"/>
    </source>
</evidence>
<dbReference type="PROSITE" id="PS51105">
    <property type="entry name" value="PTS_EIIC_TYPE_3"/>
    <property type="match status" value="1"/>
</dbReference>
<feature type="transmembrane region" description="Helical" evidence="9">
    <location>
        <begin position="241"/>
        <end position="265"/>
    </location>
</feature>
<evidence type="ECO:0000256" key="3">
    <source>
        <dbReference type="ARBA" id="ARBA00022475"/>
    </source>
</evidence>
<dbReference type="InterPro" id="IPR003352">
    <property type="entry name" value="PTS_EIIC"/>
</dbReference>
<keyword evidence="2 8" id="KW-0813">Transport</keyword>
<feature type="transmembrane region" description="Helical" evidence="9">
    <location>
        <begin position="183"/>
        <end position="203"/>
    </location>
</feature>
<feature type="transmembrane region" description="Helical" evidence="9">
    <location>
        <begin position="40"/>
        <end position="58"/>
    </location>
</feature>
<dbReference type="PANTHER" id="PTHR33989">
    <property type="match status" value="1"/>
</dbReference>
<proteinExistence type="predicted"/>
<evidence type="ECO:0000256" key="2">
    <source>
        <dbReference type="ARBA" id="ARBA00022448"/>
    </source>
</evidence>
<protein>
    <recommendedName>
        <fullName evidence="8">Permease IIC component</fullName>
    </recommendedName>
</protein>
<feature type="transmembrane region" description="Helical" evidence="9">
    <location>
        <begin position="78"/>
        <end position="102"/>
    </location>
</feature>
<feature type="transmembrane region" description="Helical" evidence="9">
    <location>
        <begin position="109"/>
        <end position="129"/>
    </location>
</feature>
<dbReference type="NCBIfam" id="TIGR00410">
    <property type="entry name" value="lacE"/>
    <property type="match status" value="1"/>
</dbReference>
<keyword evidence="4 8" id="KW-0762">Sugar transport</keyword>
<dbReference type="InterPro" id="IPR051088">
    <property type="entry name" value="PTS_Sugar-EIIC/EIIB"/>
</dbReference>
<evidence type="ECO:0000256" key="9">
    <source>
        <dbReference type="SAM" id="Phobius"/>
    </source>
</evidence>
<feature type="transmembrane region" description="Helical" evidence="9">
    <location>
        <begin position="285"/>
        <end position="308"/>
    </location>
</feature>
<evidence type="ECO:0000256" key="4">
    <source>
        <dbReference type="ARBA" id="ARBA00022597"/>
    </source>
</evidence>
<dbReference type="PIRSF" id="PIRSF006351">
    <property type="entry name" value="PTS_EIIC-Cellobiose"/>
    <property type="match status" value="1"/>
</dbReference>
<feature type="transmembrane region" description="Helical" evidence="9">
    <location>
        <begin position="347"/>
        <end position="371"/>
    </location>
</feature>
<keyword evidence="3 8" id="KW-1003">Cell membrane</keyword>
<evidence type="ECO:0000313" key="12">
    <source>
        <dbReference type="Proteomes" id="UP000774130"/>
    </source>
</evidence>
<comment type="caution">
    <text evidence="11">The sequence shown here is derived from an EMBL/GenBank/DDBJ whole genome shotgun (WGS) entry which is preliminary data.</text>
</comment>
<evidence type="ECO:0000256" key="1">
    <source>
        <dbReference type="ARBA" id="ARBA00004651"/>
    </source>
</evidence>
<dbReference type="InterPro" id="IPR004796">
    <property type="entry name" value="PTS_IIC_cello"/>
</dbReference>
<accession>A0ABS6T9B4</accession>
<feature type="transmembrane region" description="Helical" evidence="9">
    <location>
        <begin position="215"/>
        <end position="234"/>
    </location>
</feature>
<name>A0ABS6T9B4_9ENTE</name>
<evidence type="ECO:0000256" key="7">
    <source>
        <dbReference type="ARBA" id="ARBA00023136"/>
    </source>
</evidence>
<gene>
    <name evidence="11" type="ORF">KUA55_02275</name>
</gene>
<dbReference type="InterPro" id="IPR004501">
    <property type="entry name" value="PTS_EIIC_3"/>
</dbReference>
<feature type="transmembrane region" description="Helical" evidence="9">
    <location>
        <begin position="392"/>
        <end position="412"/>
    </location>
</feature>
<evidence type="ECO:0000256" key="5">
    <source>
        <dbReference type="ARBA" id="ARBA00022692"/>
    </source>
</evidence>